<dbReference type="InterPro" id="IPR019888">
    <property type="entry name" value="Tscrpt_reg_AsnC-like"/>
</dbReference>
<dbReference type="EMBL" id="CP013695">
    <property type="protein sequence ID" value="ALU32604.1"/>
    <property type="molecule type" value="Genomic_DNA"/>
</dbReference>
<dbReference type="Pfam" id="PF13404">
    <property type="entry name" value="HTH_AsnC-type"/>
    <property type="match status" value="1"/>
</dbReference>
<dbReference type="EMBL" id="CP013694">
    <property type="protein sequence ID" value="ALU29864.1"/>
    <property type="molecule type" value="Genomic_DNA"/>
</dbReference>
<accession>A0A0U3GNH8</accession>
<evidence type="ECO:0000313" key="7">
    <source>
        <dbReference type="Proteomes" id="UP000060043"/>
    </source>
</evidence>
<dbReference type="OrthoDB" id="36438at2157"/>
<keyword evidence="1" id="KW-0805">Transcription regulation</keyword>
<evidence type="ECO:0000313" key="5">
    <source>
        <dbReference type="EMBL" id="ALU29864.1"/>
    </source>
</evidence>
<protein>
    <submittedName>
        <fullName evidence="5">AsnC family transcriptional regulator</fullName>
    </submittedName>
</protein>
<sequence length="159" mass="18447">MAKKWEDILSKYLDEKDIKILKILNNNANTSDAKIAREIGLSKTTIRMRRLRLENKKILKVIGVVVLQNLGVPYADVLVKLKNVKELRQTYIKSLLSNELIYEISEYVGEWDLLVRVFHSDPVQLKEEILTIINHDAVMDYKINFAIRSHKAWGATILE</sequence>
<dbReference type="PANTHER" id="PTHR43413:SF8">
    <property type="entry name" value="HTH-TYPE TRANSCRIPTIONAL REGULATOR PTR1"/>
    <property type="match status" value="1"/>
</dbReference>
<evidence type="ECO:0000313" key="6">
    <source>
        <dbReference type="EMBL" id="ALU32604.1"/>
    </source>
</evidence>
<organism evidence="5 8">
    <name type="scientific">Sulfolobus acidocaldarius</name>
    <dbReference type="NCBI Taxonomy" id="2285"/>
    <lineage>
        <taxon>Archaea</taxon>
        <taxon>Thermoproteota</taxon>
        <taxon>Thermoprotei</taxon>
        <taxon>Sulfolobales</taxon>
        <taxon>Sulfolobaceae</taxon>
        <taxon>Sulfolobus</taxon>
    </lineage>
</organism>
<dbReference type="InterPro" id="IPR036390">
    <property type="entry name" value="WH_DNA-bd_sf"/>
</dbReference>
<dbReference type="PANTHER" id="PTHR43413">
    <property type="entry name" value="TRANSCRIPTIONAL REGULATOR, ASNC FAMILY"/>
    <property type="match status" value="1"/>
</dbReference>
<evidence type="ECO:0000256" key="3">
    <source>
        <dbReference type="ARBA" id="ARBA00023163"/>
    </source>
</evidence>
<keyword evidence="2" id="KW-0238">DNA-binding</keyword>
<dbReference type="GeneID" id="14552557"/>
<evidence type="ECO:0000313" key="8">
    <source>
        <dbReference type="Proteomes" id="UP000065473"/>
    </source>
</evidence>
<dbReference type="Gene3D" id="1.10.10.10">
    <property type="entry name" value="Winged helix-like DNA-binding domain superfamily/Winged helix DNA-binding domain"/>
    <property type="match status" value="1"/>
</dbReference>
<gene>
    <name evidence="5" type="ORF">ATY89_07875</name>
    <name evidence="6" type="ORF">ATZ20_10895</name>
</gene>
<name>A0A0U3GNH8_9CREN</name>
<reference evidence="7 8" key="1">
    <citation type="submission" date="2015-12" db="EMBL/GenBank/DDBJ databases">
        <title>A stable core within a dynamic pangenome in Sulfolobus acidocaldarius.</title>
        <authorList>
            <person name="Anderson R."/>
            <person name="Kouris A."/>
            <person name="Seward C."/>
            <person name="Campbell K."/>
            <person name="Whitaker R."/>
        </authorList>
    </citation>
    <scope>NUCLEOTIDE SEQUENCE [LARGE SCALE GENOMIC DNA]</scope>
    <source>
        <strain evidence="5 8">GG12-C01-09</strain>
        <strain evidence="6 7">NG05B_CO5_07</strain>
    </source>
</reference>
<dbReference type="PROSITE" id="PS50956">
    <property type="entry name" value="HTH_ASNC_2"/>
    <property type="match status" value="1"/>
</dbReference>
<dbReference type="Gene3D" id="3.30.70.920">
    <property type="match status" value="1"/>
</dbReference>
<dbReference type="SMART" id="SM00344">
    <property type="entry name" value="HTH_ASNC"/>
    <property type="match status" value="1"/>
</dbReference>
<dbReference type="RefSeq" id="WP_011278838.1">
    <property type="nucleotide sequence ID" value="NZ_BHWZ01000006.1"/>
</dbReference>
<dbReference type="InterPro" id="IPR050684">
    <property type="entry name" value="HTH-Siroheme_Decarb"/>
</dbReference>
<dbReference type="Proteomes" id="UP000060043">
    <property type="component" value="Chromosome"/>
</dbReference>
<dbReference type="InterPro" id="IPR000485">
    <property type="entry name" value="AsnC-type_HTH_dom"/>
</dbReference>
<feature type="domain" description="HTH asnC-type" evidence="4">
    <location>
        <begin position="13"/>
        <end position="73"/>
    </location>
</feature>
<dbReference type="Proteomes" id="UP000065473">
    <property type="component" value="Chromosome"/>
</dbReference>
<dbReference type="AlphaFoldDB" id="A0A0U3GNH8"/>
<dbReference type="PRINTS" id="PR00033">
    <property type="entry name" value="HTHASNC"/>
</dbReference>
<evidence type="ECO:0000256" key="1">
    <source>
        <dbReference type="ARBA" id="ARBA00023015"/>
    </source>
</evidence>
<dbReference type="OMA" id="VFSAWHT"/>
<evidence type="ECO:0000259" key="4">
    <source>
        <dbReference type="PROSITE" id="PS50956"/>
    </source>
</evidence>
<dbReference type="SUPFAM" id="SSF46785">
    <property type="entry name" value="Winged helix' DNA-binding domain"/>
    <property type="match status" value="1"/>
</dbReference>
<proteinExistence type="predicted"/>
<evidence type="ECO:0000256" key="2">
    <source>
        <dbReference type="ARBA" id="ARBA00023125"/>
    </source>
</evidence>
<dbReference type="GO" id="GO:0043565">
    <property type="term" value="F:sequence-specific DNA binding"/>
    <property type="evidence" value="ECO:0007669"/>
    <property type="project" value="InterPro"/>
</dbReference>
<keyword evidence="3" id="KW-0804">Transcription</keyword>
<dbReference type="InterPro" id="IPR036388">
    <property type="entry name" value="WH-like_DNA-bd_sf"/>
</dbReference>